<accession>A0A8D8X3G0</accession>
<proteinExistence type="predicted"/>
<organism evidence="1">
    <name type="scientific">Cacopsylla melanoneura</name>
    <dbReference type="NCBI Taxonomy" id="428564"/>
    <lineage>
        <taxon>Eukaryota</taxon>
        <taxon>Metazoa</taxon>
        <taxon>Ecdysozoa</taxon>
        <taxon>Arthropoda</taxon>
        <taxon>Hexapoda</taxon>
        <taxon>Insecta</taxon>
        <taxon>Pterygota</taxon>
        <taxon>Neoptera</taxon>
        <taxon>Paraneoptera</taxon>
        <taxon>Hemiptera</taxon>
        <taxon>Sternorrhyncha</taxon>
        <taxon>Psylloidea</taxon>
        <taxon>Psyllidae</taxon>
        <taxon>Psyllinae</taxon>
        <taxon>Cacopsylla</taxon>
    </lineage>
</organism>
<reference evidence="1" key="1">
    <citation type="submission" date="2021-05" db="EMBL/GenBank/DDBJ databases">
        <authorList>
            <person name="Alioto T."/>
            <person name="Alioto T."/>
            <person name="Gomez Garrido J."/>
        </authorList>
    </citation>
    <scope>NUCLEOTIDE SEQUENCE</scope>
</reference>
<name>A0A8D8X3G0_9HEMI</name>
<dbReference type="AlphaFoldDB" id="A0A8D8X3G0"/>
<sequence>MSWMVWPNTRYVLRHHGKVTYHHHNQQRNNCGVAGKYIEERTYCIFPKKVFLIEKGNLIDLTNKKIEIPWKNLETAYLIVEVQYKIGGLIGNENDMATEGIEFPPQLLCHGTISNRLCKCYVILMKLLDSSQ</sequence>
<evidence type="ECO:0000313" key="1">
    <source>
        <dbReference type="EMBL" id="CAG6680210.1"/>
    </source>
</evidence>
<dbReference type="EMBL" id="HBUF01251614">
    <property type="protein sequence ID" value="CAG6680210.1"/>
    <property type="molecule type" value="Transcribed_RNA"/>
</dbReference>
<protein>
    <submittedName>
        <fullName evidence="1">Uncharacterized protein</fullName>
    </submittedName>
</protein>